<keyword evidence="7 8" id="KW-0472">Membrane</keyword>
<dbReference type="GO" id="GO:0016020">
    <property type="term" value="C:membrane"/>
    <property type="evidence" value="ECO:0007669"/>
    <property type="project" value="InterPro"/>
</dbReference>
<evidence type="ECO:0000256" key="6">
    <source>
        <dbReference type="ARBA" id="ARBA00022989"/>
    </source>
</evidence>
<keyword evidence="5" id="KW-0378">Hydrolase</keyword>
<dbReference type="GO" id="GO:0009372">
    <property type="term" value="P:quorum sensing"/>
    <property type="evidence" value="ECO:0007669"/>
    <property type="project" value="UniProtKB-KW"/>
</dbReference>
<evidence type="ECO:0000313" key="9">
    <source>
        <dbReference type="EMBL" id="SCP98979.1"/>
    </source>
</evidence>
<keyword evidence="4 8" id="KW-0812">Transmembrane</keyword>
<evidence type="ECO:0000256" key="2">
    <source>
        <dbReference type="ARBA" id="ARBA00022654"/>
    </source>
</evidence>
<dbReference type="AlphaFoldDB" id="A0A1D3TXE6"/>
<organism evidence="9 10">
    <name type="scientific">Anaerobium acetethylicum</name>
    <dbReference type="NCBI Taxonomy" id="1619234"/>
    <lineage>
        <taxon>Bacteria</taxon>
        <taxon>Bacillati</taxon>
        <taxon>Bacillota</taxon>
        <taxon>Clostridia</taxon>
        <taxon>Lachnospirales</taxon>
        <taxon>Lachnospiraceae</taxon>
        <taxon>Anaerobium</taxon>
    </lineage>
</organism>
<gene>
    <name evidence="9" type="ORF">SAMN05421730_103011</name>
</gene>
<reference evidence="9 10" key="1">
    <citation type="submission" date="2016-09" db="EMBL/GenBank/DDBJ databases">
        <authorList>
            <person name="Capua I."/>
            <person name="De Benedictis P."/>
            <person name="Joannis T."/>
            <person name="Lombin L.H."/>
            <person name="Cattoli G."/>
        </authorList>
    </citation>
    <scope>NUCLEOTIDE SEQUENCE [LARGE SCALE GENOMIC DNA]</scope>
    <source>
        <strain evidence="9 10">GluBS11</strain>
    </source>
</reference>
<evidence type="ECO:0000313" key="10">
    <source>
        <dbReference type="Proteomes" id="UP000199315"/>
    </source>
</evidence>
<feature type="transmembrane region" description="Helical" evidence="8">
    <location>
        <begin position="81"/>
        <end position="101"/>
    </location>
</feature>
<feature type="transmembrane region" description="Helical" evidence="8">
    <location>
        <begin position="154"/>
        <end position="170"/>
    </location>
</feature>
<dbReference type="GO" id="GO:0006508">
    <property type="term" value="P:proteolysis"/>
    <property type="evidence" value="ECO:0007669"/>
    <property type="project" value="UniProtKB-KW"/>
</dbReference>
<dbReference type="InterPro" id="IPR006741">
    <property type="entry name" value="AgrB"/>
</dbReference>
<sequence>MKALEKLAHNIAEKISVQIACDQDKKAVIAYGLTAMLQMAVIFTAISIIGILFDFWYESIVIFSGVGIIRKSTGGAHARTMYGCILISILSIVLLSALSRYGLNYPVNQPGEFGITLLVFLSCFVVFYIRVPVDSPNKPIVKPEKIKRLRKQSFRILVLLFFVSINLIIFKGRNSRLPSIANSVRLTLLWQAFTLTKTGIRFFDAVDSKWNRIAEGDCTR</sequence>
<dbReference type="GO" id="GO:0008233">
    <property type="term" value="F:peptidase activity"/>
    <property type="evidence" value="ECO:0007669"/>
    <property type="project" value="UniProtKB-KW"/>
</dbReference>
<evidence type="ECO:0000256" key="8">
    <source>
        <dbReference type="SAM" id="Phobius"/>
    </source>
</evidence>
<name>A0A1D3TXE6_9FIRM</name>
<feature type="transmembrane region" description="Helical" evidence="8">
    <location>
        <begin position="113"/>
        <end position="133"/>
    </location>
</feature>
<keyword evidence="6 8" id="KW-1133">Transmembrane helix</keyword>
<keyword evidence="1" id="KW-1003">Cell membrane</keyword>
<accession>A0A1D3TXE6</accession>
<dbReference type="Pfam" id="PF04647">
    <property type="entry name" value="AgrB"/>
    <property type="match status" value="1"/>
</dbReference>
<protein>
    <submittedName>
        <fullName evidence="9">Accessory gene regulator B</fullName>
    </submittedName>
</protein>
<dbReference type="SMART" id="SM00793">
    <property type="entry name" value="AgrB"/>
    <property type="match status" value="1"/>
</dbReference>
<keyword evidence="3" id="KW-0645">Protease</keyword>
<dbReference type="STRING" id="1619234.SAMN05421730_103011"/>
<evidence type="ECO:0000256" key="7">
    <source>
        <dbReference type="ARBA" id="ARBA00023136"/>
    </source>
</evidence>
<feature type="transmembrane region" description="Helical" evidence="8">
    <location>
        <begin position="41"/>
        <end position="69"/>
    </location>
</feature>
<proteinExistence type="predicted"/>
<dbReference type="Proteomes" id="UP000199315">
    <property type="component" value="Unassembled WGS sequence"/>
</dbReference>
<evidence type="ECO:0000256" key="1">
    <source>
        <dbReference type="ARBA" id="ARBA00022475"/>
    </source>
</evidence>
<evidence type="ECO:0000256" key="5">
    <source>
        <dbReference type="ARBA" id="ARBA00022801"/>
    </source>
</evidence>
<keyword evidence="2" id="KW-0673">Quorum sensing</keyword>
<keyword evidence="10" id="KW-1185">Reference proteome</keyword>
<dbReference type="EMBL" id="FMKA01000030">
    <property type="protein sequence ID" value="SCP98979.1"/>
    <property type="molecule type" value="Genomic_DNA"/>
</dbReference>
<evidence type="ECO:0000256" key="3">
    <source>
        <dbReference type="ARBA" id="ARBA00022670"/>
    </source>
</evidence>
<evidence type="ECO:0000256" key="4">
    <source>
        <dbReference type="ARBA" id="ARBA00022692"/>
    </source>
</evidence>